<accession>A0A8T1VBM5</accession>
<comment type="caution">
    <text evidence="1">The sequence shown here is derived from an EMBL/GenBank/DDBJ whole genome shotgun (WGS) entry which is preliminary data.</text>
</comment>
<dbReference type="Proteomes" id="UP000694044">
    <property type="component" value="Unassembled WGS sequence"/>
</dbReference>
<dbReference type="EMBL" id="JAGDFM010000514">
    <property type="protein sequence ID" value="KAG7377519.1"/>
    <property type="molecule type" value="Genomic_DNA"/>
</dbReference>
<evidence type="ECO:0000313" key="2">
    <source>
        <dbReference type="Proteomes" id="UP000694044"/>
    </source>
</evidence>
<protein>
    <submittedName>
        <fullName evidence="1">Uncharacterized protein</fullName>
    </submittedName>
</protein>
<reference evidence="1" key="1">
    <citation type="submission" date="2021-02" db="EMBL/GenBank/DDBJ databases">
        <authorList>
            <person name="Palmer J.M."/>
        </authorList>
    </citation>
    <scope>NUCLEOTIDE SEQUENCE</scope>
    <source>
        <strain evidence="1">SCRP734</strain>
    </source>
</reference>
<name>A0A8T1VBM5_9STRA</name>
<dbReference type="AlphaFoldDB" id="A0A8T1VBM5"/>
<sequence length="107" mass="12146">MKLAMKSWNLLQLFVRSSPSPRSELPDPTRRLNTHTERHRGHVKGFQELAVFLTVKVFLSVSKSAPKPIIENKSTAQLLPDTKGFAPRRVLAQNIQEHKELLAHSIV</sequence>
<gene>
    <name evidence="1" type="ORF">PHYPSEUDO_011512</name>
</gene>
<keyword evidence="2" id="KW-1185">Reference proteome</keyword>
<organism evidence="1 2">
    <name type="scientific">Phytophthora pseudosyringae</name>
    <dbReference type="NCBI Taxonomy" id="221518"/>
    <lineage>
        <taxon>Eukaryota</taxon>
        <taxon>Sar</taxon>
        <taxon>Stramenopiles</taxon>
        <taxon>Oomycota</taxon>
        <taxon>Peronosporomycetes</taxon>
        <taxon>Peronosporales</taxon>
        <taxon>Peronosporaceae</taxon>
        <taxon>Phytophthora</taxon>
    </lineage>
</organism>
<evidence type="ECO:0000313" key="1">
    <source>
        <dbReference type="EMBL" id="KAG7377519.1"/>
    </source>
</evidence>
<proteinExistence type="predicted"/>